<evidence type="ECO:0000256" key="1">
    <source>
        <dbReference type="SAM" id="Phobius"/>
    </source>
</evidence>
<dbReference type="RefSeq" id="WP_382199325.1">
    <property type="nucleotide sequence ID" value="NZ_JBHTBZ010000013.1"/>
</dbReference>
<keyword evidence="1" id="KW-0472">Membrane</keyword>
<feature type="transmembrane region" description="Helical" evidence="1">
    <location>
        <begin position="12"/>
        <end position="30"/>
    </location>
</feature>
<evidence type="ECO:0000313" key="2">
    <source>
        <dbReference type="EMBL" id="MFC7460048.1"/>
    </source>
</evidence>
<accession>A0ABW2SA55</accession>
<evidence type="ECO:0000313" key="3">
    <source>
        <dbReference type="Proteomes" id="UP001596457"/>
    </source>
</evidence>
<protein>
    <submittedName>
        <fullName evidence="2">Uncharacterized protein</fullName>
    </submittedName>
</protein>
<sequence length="141" mass="15055">MLTVSVSNLRRVLWVDAASGLTLALAHVALSDQLQQWLGLPARWLWASGVIVLGAALLSGSLAARAAPPRWGVRLLAAGNLLWVAASLWEVWGAGLALTTWGEVWVLAQAGFVLLLADLEWLGSREVRREAPQASAVSVAR</sequence>
<feature type="transmembrane region" description="Helical" evidence="1">
    <location>
        <begin position="104"/>
        <end position="123"/>
    </location>
</feature>
<organism evidence="2 3">
    <name type="scientific">Hydrogenophaga defluvii</name>
    <dbReference type="NCBI Taxonomy" id="249410"/>
    <lineage>
        <taxon>Bacteria</taxon>
        <taxon>Pseudomonadati</taxon>
        <taxon>Pseudomonadota</taxon>
        <taxon>Betaproteobacteria</taxon>
        <taxon>Burkholderiales</taxon>
        <taxon>Comamonadaceae</taxon>
        <taxon>Hydrogenophaga</taxon>
    </lineage>
</organism>
<dbReference type="Proteomes" id="UP001596457">
    <property type="component" value="Unassembled WGS sequence"/>
</dbReference>
<gene>
    <name evidence="2" type="ORF">ACFQU0_06355</name>
</gene>
<keyword evidence="3" id="KW-1185">Reference proteome</keyword>
<proteinExistence type="predicted"/>
<name>A0ABW2SA55_9BURK</name>
<feature type="transmembrane region" description="Helical" evidence="1">
    <location>
        <begin position="71"/>
        <end position="92"/>
    </location>
</feature>
<comment type="caution">
    <text evidence="2">The sequence shown here is derived from an EMBL/GenBank/DDBJ whole genome shotgun (WGS) entry which is preliminary data.</text>
</comment>
<dbReference type="EMBL" id="JBHTBZ010000013">
    <property type="protein sequence ID" value="MFC7460048.1"/>
    <property type="molecule type" value="Genomic_DNA"/>
</dbReference>
<reference evidence="3" key="1">
    <citation type="journal article" date="2019" name="Int. J. Syst. Evol. Microbiol.">
        <title>The Global Catalogue of Microorganisms (GCM) 10K type strain sequencing project: providing services to taxonomists for standard genome sequencing and annotation.</title>
        <authorList>
            <consortium name="The Broad Institute Genomics Platform"/>
            <consortium name="The Broad Institute Genome Sequencing Center for Infectious Disease"/>
            <person name="Wu L."/>
            <person name="Ma J."/>
        </authorList>
    </citation>
    <scope>NUCLEOTIDE SEQUENCE [LARGE SCALE GENOMIC DNA]</scope>
    <source>
        <strain evidence="3">CCUG 53903</strain>
    </source>
</reference>
<keyword evidence="1" id="KW-1133">Transmembrane helix</keyword>
<keyword evidence="1" id="KW-0812">Transmembrane</keyword>
<feature type="transmembrane region" description="Helical" evidence="1">
    <location>
        <begin position="42"/>
        <end position="64"/>
    </location>
</feature>